<comment type="caution">
    <text evidence="1">The sequence shown here is derived from an EMBL/GenBank/DDBJ whole genome shotgun (WGS) entry which is preliminary data.</text>
</comment>
<evidence type="ECO:0000313" key="1">
    <source>
        <dbReference type="EMBL" id="RVW59093.1"/>
    </source>
</evidence>
<accession>A0A438FGJ4</accession>
<dbReference type="Proteomes" id="UP000288805">
    <property type="component" value="Unassembled WGS sequence"/>
</dbReference>
<name>A0A438FGJ4_VITVI</name>
<reference evidence="1 2" key="1">
    <citation type="journal article" date="2018" name="PLoS Genet.">
        <title>Population sequencing reveals clonal diversity and ancestral inbreeding in the grapevine cultivar Chardonnay.</title>
        <authorList>
            <person name="Roach M.J."/>
            <person name="Johnson D.L."/>
            <person name="Bohlmann J."/>
            <person name="van Vuuren H.J."/>
            <person name="Jones S.J."/>
            <person name="Pretorius I.S."/>
            <person name="Schmidt S.A."/>
            <person name="Borneman A.R."/>
        </authorList>
    </citation>
    <scope>NUCLEOTIDE SEQUENCE [LARGE SCALE GENOMIC DNA]</scope>
    <source>
        <strain evidence="2">cv. Chardonnay</strain>
        <tissue evidence="1">Leaf</tissue>
    </source>
</reference>
<protein>
    <submittedName>
        <fullName evidence="1">Uncharacterized protein</fullName>
    </submittedName>
</protein>
<proteinExistence type="predicted"/>
<organism evidence="1 2">
    <name type="scientific">Vitis vinifera</name>
    <name type="common">Grape</name>
    <dbReference type="NCBI Taxonomy" id="29760"/>
    <lineage>
        <taxon>Eukaryota</taxon>
        <taxon>Viridiplantae</taxon>
        <taxon>Streptophyta</taxon>
        <taxon>Embryophyta</taxon>
        <taxon>Tracheophyta</taxon>
        <taxon>Spermatophyta</taxon>
        <taxon>Magnoliopsida</taxon>
        <taxon>eudicotyledons</taxon>
        <taxon>Gunneridae</taxon>
        <taxon>Pentapetalae</taxon>
        <taxon>rosids</taxon>
        <taxon>Vitales</taxon>
        <taxon>Vitaceae</taxon>
        <taxon>Viteae</taxon>
        <taxon>Vitis</taxon>
    </lineage>
</organism>
<dbReference type="EMBL" id="QGNW01000908">
    <property type="protein sequence ID" value="RVW59093.1"/>
    <property type="molecule type" value="Genomic_DNA"/>
</dbReference>
<gene>
    <name evidence="1" type="ORF">CK203_113313</name>
</gene>
<sequence>MAKSENENDFKRLFIIFAYVIELALTTRLEGHHALWHALVESISGHVNWGQFLLNHLIDDVFYVSCSHFPPMTVPSSLPHCVHWIDVLVRKRVKVEVQMLGALGHVQVL</sequence>
<dbReference type="AlphaFoldDB" id="A0A438FGJ4"/>
<evidence type="ECO:0000313" key="2">
    <source>
        <dbReference type="Proteomes" id="UP000288805"/>
    </source>
</evidence>